<keyword evidence="3" id="KW-1185">Reference proteome</keyword>
<organism evidence="2 3">
    <name type="scientific">Cylicocyclus nassatus</name>
    <name type="common">Nematode worm</name>
    <dbReference type="NCBI Taxonomy" id="53992"/>
    <lineage>
        <taxon>Eukaryota</taxon>
        <taxon>Metazoa</taxon>
        <taxon>Ecdysozoa</taxon>
        <taxon>Nematoda</taxon>
        <taxon>Chromadorea</taxon>
        <taxon>Rhabditida</taxon>
        <taxon>Rhabditina</taxon>
        <taxon>Rhabditomorpha</taxon>
        <taxon>Strongyloidea</taxon>
        <taxon>Strongylidae</taxon>
        <taxon>Cylicocyclus</taxon>
    </lineage>
</organism>
<comment type="caution">
    <text evidence="2">The sequence shown here is derived from an EMBL/GenBank/DDBJ whole genome shotgun (WGS) entry which is preliminary data.</text>
</comment>
<sequence length="137" mass="16239">MFIHLFVVLPLVEVLPMPAEARNRCKGETDWRKELEKLGKTDYRWKMKALTALNNYFKGIPKLKYCPEEEGKADRCALANIDNMSFVNPQCRPFPYRPRKVYEEDKIKEDEIANLLGQEYIKFCYEEVSKQYLCPLH</sequence>
<name>A0AA36DS42_CYLNA</name>
<evidence type="ECO:0000313" key="3">
    <source>
        <dbReference type="Proteomes" id="UP001176961"/>
    </source>
</evidence>
<feature type="chain" id="PRO_5041279116" evidence="1">
    <location>
        <begin position="22"/>
        <end position="137"/>
    </location>
</feature>
<proteinExistence type="predicted"/>
<gene>
    <name evidence="2" type="ORF">CYNAS_LOCUS3747</name>
</gene>
<dbReference type="EMBL" id="CATQJL010000001">
    <property type="protein sequence ID" value="CAJ0591764.1"/>
    <property type="molecule type" value="Genomic_DNA"/>
</dbReference>
<dbReference type="AlphaFoldDB" id="A0AA36DS42"/>
<accession>A0AA36DS42</accession>
<dbReference type="Proteomes" id="UP001176961">
    <property type="component" value="Unassembled WGS sequence"/>
</dbReference>
<keyword evidence="1" id="KW-0732">Signal</keyword>
<evidence type="ECO:0000313" key="2">
    <source>
        <dbReference type="EMBL" id="CAJ0591764.1"/>
    </source>
</evidence>
<feature type="signal peptide" evidence="1">
    <location>
        <begin position="1"/>
        <end position="21"/>
    </location>
</feature>
<protein>
    <submittedName>
        <fullName evidence="2">Uncharacterized protein</fullName>
    </submittedName>
</protein>
<reference evidence="2" key="1">
    <citation type="submission" date="2023-07" db="EMBL/GenBank/DDBJ databases">
        <authorList>
            <consortium name="CYATHOMIX"/>
        </authorList>
    </citation>
    <scope>NUCLEOTIDE SEQUENCE</scope>
    <source>
        <strain evidence="2">N/A</strain>
    </source>
</reference>
<evidence type="ECO:0000256" key="1">
    <source>
        <dbReference type="SAM" id="SignalP"/>
    </source>
</evidence>